<dbReference type="SUPFAM" id="SSF56235">
    <property type="entry name" value="N-terminal nucleophile aminohydrolases (Ntn hydrolases)"/>
    <property type="match status" value="1"/>
</dbReference>
<keyword evidence="6" id="KW-1185">Reference proteome</keyword>
<dbReference type="Gene3D" id="3.60.20.40">
    <property type="match status" value="1"/>
</dbReference>
<reference evidence="5 6" key="1">
    <citation type="submission" date="2020-08" db="EMBL/GenBank/DDBJ databases">
        <title>Genomic Encyclopedia of Type Strains, Phase IV (KMG-IV): sequencing the most valuable type-strain genomes for metagenomic binning, comparative biology and taxonomic classification.</title>
        <authorList>
            <person name="Goeker M."/>
        </authorList>
    </citation>
    <scope>NUCLEOTIDE SEQUENCE [LARGE SCALE GENOMIC DNA]</scope>
    <source>
        <strain evidence="5 6">DSM 26438</strain>
    </source>
</reference>
<dbReference type="EC" id="2.3.2.2" evidence="5"/>
<keyword evidence="5" id="KW-0012">Acyltransferase</keyword>
<dbReference type="EMBL" id="JACIDV010000001">
    <property type="protein sequence ID" value="MBB3944259.1"/>
    <property type="molecule type" value="Genomic_DNA"/>
</dbReference>
<evidence type="ECO:0000256" key="1">
    <source>
        <dbReference type="ARBA" id="ARBA00009381"/>
    </source>
</evidence>
<dbReference type="EC" id="3.4.19.13" evidence="5"/>
<gene>
    <name evidence="5" type="ORF">GGQ73_000182</name>
</gene>
<dbReference type="Proteomes" id="UP000565286">
    <property type="component" value="Unassembled WGS sequence"/>
</dbReference>
<accession>A0A7W6C4E4</accession>
<organism evidence="5 6">
    <name type="scientific">Rhizobium skierniewicense</name>
    <dbReference type="NCBI Taxonomy" id="984260"/>
    <lineage>
        <taxon>Bacteria</taxon>
        <taxon>Pseudomonadati</taxon>
        <taxon>Pseudomonadota</taxon>
        <taxon>Alphaproteobacteria</taxon>
        <taxon>Hyphomicrobiales</taxon>
        <taxon>Rhizobiaceae</taxon>
        <taxon>Rhizobium/Agrobacterium group</taxon>
        <taxon>Rhizobium</taxon>
    </lineage>
</organism>
<dbReference type="InterPro" id="IPR051792">
    <property type="entry name" value="GGT_bact"/>
</dbReference>
<dbReference type="InterPro" id="IPR043137">
    <property type="entry name" value="GGT_ssub_C"/>
</dbReference>
<dbReference type="PANTHER" id="PTHR43199:SF1">
    <property type="entry name" value="GLUTATHIONE HYDROLASE PROENZYME"/>
    <property type="match status" value="1"/>
</dbReference>
<keyword evidence="3 5" id="KW-0378">Hydrolase</keyword>
<keyword evidence="2 5" id="KW-0808">Transferase</keyword>
<evidence type="ECO:0000256" key="3">
    <source>
        <dbReference type="ARBA" id="ARBA00022801"/>
    </source>
</evidence>
<evidence type="ECO:0000313" key="6">
    <source>
        <dbReference type="Proteomes" id="UP000565286"/>
    </source>
</evidence>
<comment type="caution">
    <text evidence="5">The sequence shown here is derived from an EMBL/GenBank/DDBJ whole genome shotgun (WGS) entry which is preliminary data.</text>
</comment>
<dbReference type="GO" id="GO:0103068">
    <property type="term" value="F:leukotriene C4 gamma-glutamyl transferase activity"/>
    <property type="evidence" value="ECO:0007669"/>
    <property type="project" value="UniProtKB-EC"/>
</dbReference>
<protein>
    <submittedName>
        <fullName evidence="5">Gamma-glutamyltranspeptidase/glutathione hydrolase</fullName>
        <ecNumber evidence="5">2.3.2.2</ecNumber>
        <ecNumber evidence="5">3.4.19.13</ecNumber>
    </submittedName>
</protein>
<dbReference type="PRINTS" id="PR01210">
    <property type="entry name" value="GGTRANSPTASE"/>
</dbReference>
<evidence type="ECO:0000313" key="5">
    <source>
        <dbReference type="EMBL" id="MBB3944259.1"/>
    </source>
</evidence>
<sequence>MQTWTIQKPSVENRAGIVSAQNRFAAEAGADVLARGGNAMDAAIVTGLVLSVVEPWLSGIGGGGFLLYADVKTGDVQGLDFGVKSSRKLDPGNYPIIGDQGGDWFNWPGVKDDANLIGYRSICVPGTIAGFSEALKRFGTLSWAEALAPAIEHAERGLLMDWFACFCIATEWATLSRFPTTSDIFLENGKPPRTSDRAGDVHRPMNAKVKVLRRLAEAGARDFYDGDIAASLVRDLNAGGSPIDMEDLASYQPRWVEPKTMDYRGFEINVIPGLSGGPSFIEAMELLASSLVVNEMPNAASAVAYATAARTSYRKRLITMGQAATPDGDCTSHISVVDAEGNMVSLTNTLLSRFGSKVALPETGFLMNNGMMWFDPRPGHPNSIAAGVKPLANMCPLVLRKDGQPFMAIGAAGGRQIFPALTQLVSYVVDYGLTLEEAFHRPRIDSSTPTIKIDQRDADDIAAAVSEHYPVEIVDNALYPVNFAIPSAVMIRSDGMHVGQAHPYSPWAHVAAEGETGKETT</sequence>
<comment type="similarity">
    <text evidence="1">Belongs to the gamma-glutamyltransferase family.</text>
</comment>
<name>A0A7W6C4E4_9HYPH</name>
<proteinExistence type="inferred from homology"/>
<evidence type="ECO:0000256" key="4">
    <source>
        <dbReference type="ARBA" id="ARBA00023145"/>
    </source>
</evidence>
<dbReference type="Pfam" id="PF01019">
    <property type="entry name" value="G_glu_transpept"/>
    <property type="match status" value="2"/>
</dbReference>
<dbReference type="AlphaFoldDB" id="A0A7W6C4E4"/>
<dbReference type="GO" id="GO:0036374">
    <property type="term" value="F:glutathione hydrolase activity"/>
    <property type="evidence" value="ECO:0007669"/>
    <property type="project" value="UniProtKB-EC"/>
</dbReference>
<dbReference type="RefSeq" id="WP_183893221.1">
    <property type="nucleotide sequence ID" value="NZ_JACIDV010000001.1"/>
</dbReference>
<dbReference type="InterPro" id="IPR029055">
    <property type="entry name" value="Ntn_hydrolases_N"/>
</dbReference>
<evidence type="ECO:0000256" key="2">
    <source>
        <dbReference type="ARBA" id="ARBA00022679"/>
    </source>
</evidence>
<dbReference type="PANTHER" id="PTHR43199">
    <property type="entry name" value="GLUTATHIONE HYDROLASE"/>
    <property type="match status" value="1"/>
</dbReference>
<keyword evidence="4" id="KW-0865">Zymogen</keyword>